<dbReference type="InterPro" id="IPR050121">
    <property type="entry name" value="Cytochrome_P450_monoxygenase"/>
</dbReference>
<dbReference type="Proteomes" id="UP001391051">
    <property type="component" value="Unassembled WGS sequence"/>
</dbReference>
<evidence type="ECO:0000256" key="5">
    <source>
        <dbReference type="ARBA" id="ARBA00023002"/>
    </source>
</evidence>
<dbReference type="InterPro" id="IPR001128">
    <property type="entry name" value="Cyt_P450"/>
</dbReference>
<dbReference type="RefSeq" id="XP_066702401.1">
    <property type="nucleotide sequence ID" value="XM_066842539.1"/>
</dbReference>
<reference evidence="8 9" key="1">
    <citation type="submission" date="2023-01" db="EMBL/GenBank/DDBJ databases">
        <title>Analysis of 21 Apiospora genomes using comparative genomics revels a genus with tremendous synthesis potential of carbohydrate active enzymes and secondary metabolites.</title>
        <authorList>
            <person name="Sorensen T."/>
        </authorList>
    </citation>
    <scope>NUCLEOTIDE SEQUENCE [LARGE SCALE GENOMIC DNA]</scope>
    <source>
        <strain evidence="8 9">CBS 24483</strain>
    </source>
</reference>
<keyword evidence="6" id="KW-0408">Iron</keyword>
<evidence type="ECO:0000256" key="3">
    <source>
        <dbReference type="ARBA" id="ARBA00022617"/>
    </source>
</evidence>
<dbReference type="GeneID" id="92075601"/>
<dbReference type="SUPFAM" id="SSF48264">
    <property type="entry name" value="Cytochrome P450"/>
    <property type="match status" value="1"/>
</dbReference>
<dbReference type="PANTHER" id="PTHR24305:SF77">
    <property type="entry name" value="CYTOCHROME P450 MONOOXYGENASE"/>
    <property type="match status" value="1"/>
</dbReference>
<evidence type="ECO:0000256" key="6">
    <source>
        <dbReference type="ARBA" id="ARBA00023004"/>
    </source>
</evidence>
<dbReference type="Pfam" id="PF00067">
    <property type="entry name" value="p450"/>
    <property type="match status" value="1"/>
</dbReference>
<comment type="cofactor">
    <cofactor evidence="1">
        <name>heme</name>
        <dbReference type="ChEBI" id="CHEBI:30413"/>
    </cofactor>
</comment>
<keyword evidence="3" id="KW-0349">Heme</keyword>
<keyword evidence="9" id="KW-1185">Reference proteome</keyword>
<keyword evidence="7" id="KW-0503">Monooxygenase</keyword>
<evidence type="ECO:0000256" key="2">
    <source>
        <dbReference type="ARBA" id="ARBA00010617"/>
    </source>
</evidence>
<name>A0ABR1QK35_9PEZI</name>
<evidence type="ECO:0000313" key="9">
    <source>
        <dbReference type="Proteomes" id="UP001391051"/>
    </source>
</evidence>
<dbReference type="EMBL" id="JAQQWE010000004">
    <property type="protein sequence ID" value="KAK7957095.1"/>
    <property type="molecule type" value="Genomic_DNA"/>
</dbReference>
<proteinExistence type="inferred from homology"/>
<protein>
    <submittedName>
        <fullName evidence="8">Benzoate 4-monooxygenase cytochrome P450</fullName>
    </submittedName>
</protein>
<evidence type="ECO:0000256" key="1">
    <source>
        <dbReference type="ARBA" id="ARBA00001971"/>
    </source>
</evidence>
<comment type="similarity">
    <text evidence="2">Belongs to the cytochrome P450 family.</text>
</comment>
<sequence>MFYLLSSPAAYDKLKTEAIGRGVIPGSRLPAPSVPRSLSLPSELPYLRAMVKEGFRMSDAVATIPLVFRKSPKTVATILDIQIPGGAEVGPDFFGIMRTTKYWGEDAEVFRPERWLEANDEESFITMESALVIMWGIWVARLVARLGSRQRLLRRWCSARCSLWYVECNCLVPHLIF</sequence>
<dbReference type="PANTHER" id="PTHR24305">
    <property type="entry name" value="CYTOCHROME P450"/>
    <property type="match status" value="1"/>
</dbReference>
<gene>
    <name evidence="8" type="ORF">PG986_006317</name>
</gene>
<comment type="caution">
    <text evidence="8">The sequence shown here is derived from an EMBL/GenBank/DDBJ whole genome shotgun (WGS) entry which is preliminary data.</text>
</comment>
<evidence type="ECO:0000256" key="7">
    <source>
        <dbReference type="ARBA" id="ARBA00023033"/>
    </source>
</evidence>
<keyword evidence="4" id="KW-0479">Metal-binding</keyword>
<keyword evidence="5" id="KW-0560">Oxidoreductase</keyword>
<accession>A0ABR1QK35</accession>
<evidence type="ECO:0000256" key="4">
    <source>
        <dbReference type="ARBA" id="ARBA00022723"/>
    </source>
</evidence>
<dbReference type="InterPro" id="IPR036396">
    <property type="entry name" value="Cyt_P450_sf"/>
</dbReference>
<evidence type="ECO:0000313" key="8">
    <source>
        <dbReference type="EMBL" id="KAK7957095.1"/>
    </source>
</evidence>
<dbReference type="Gene3D" id="1.10.630.10">
    <property type="entry name" value="Cytochrome P450"/>
    <property type="match status" value="1"/>
</dbReference>
<organism evidence="8 9">
    <name type="scientific">Apiospora aurea</name>
    <dbReference type="NCBI Taxonomy" id="335848"/>
    <lineage>
        <taxon>Eukaryota</taxon>
        <taxon>Fungi</taxon>
        <taxon>Dikarya</taxon>
        <taxon>Ascomycota</taxon>
        <taxon>Pezizomycotina</taxon>
        <taxon>Sordariomycetes</taxon>
        <taxon>Xylariomycetidae</taxon>
        <taxon>Amphisphaeriales</taxon>
        <taxon>Apiosporaceae</taxon>
        <taxon>Apiospora</taxon>
    </lineage>
</organism>